<comment type="caution">
    <text evidence="4">The sequence shown here is derived from an EMBL/GenBank/DDBJ whole genome shotgun (WGS) entry which is preliminary data.</text>
</comment>
<keyword evidence="2" id="KW-1133">Transmembrane helix</keyword>
<feature type="transmembrane region" description="Helical" evidence="2">
    <location>
        <begin position="12"/>
        <end position="32"/>
    </location>
</feature>
<proteinExistence type="inferred from homology"/>
<feature type="domain" description="AB hydrolase-1" evidence="3">
    <location>
        <begin position="147"/>
        <end position="378"/>
    </location>
</feature>
<gene>
    <name evidence="4" type="ORF">A0H81_13256</name>
</gene>
<name>A0A1C7LQG5_GRIFR</name>
<dbReference type="InterPro" id="IPR029058">
    <property type="entry name" value="AB_hydrolase_fold"/>
</dbReference>
<dbReference type="PANTHER" id="PTHR10794:SF63">
    <property type="entry name" value="ALPHA_BETA HYDROLASE 1, ISOFORM A"/>
    <property type="match status" value="1"/>
</dbReference>
<dbReference type="Gene3D" id="3.40.50.1820">
    <property type="entry name" value="alpha/beta hydrolase"/>
    <property type="match status" value="1"/>
</dbReference>
<evidence type="ECO:0000313" key="4">
    <source>
        <dbReference type="EMBL" id="OBZ66910.1"/>
    </source>
</evidence>
<dbReference type="PROSITE" id="PS01133">
    <property type="entry name" value="UPF0017"/>
    <property type="match status" value="1"/>
</dbReference>
<dbReference type="InterPro" id="IPR050960">
    <property type="entry name" value="AB_hydrolase_4_sf"/>
</dbReference>
<organism evidence="4 5">
    <name type="scientific">Grifola frondosa</name>
    <name type="common">Maitake</name>
    <name type="synonym">Polyporus frondosus</name>
    <dbReference type="NCBI Taxonomy" id="5627"/>
    <lineage>
        <taxon>Eukaryota</taxon>
        <taxon>Fungi</taxon>
        <taxon>Dikarya</taxon>
        <taxon>Basidiomycota</taxon>
        <taxon>Agaricomycotina</taxon>
        <taxon>Agaricomycetes</taxon>
        <taxon>Polyporales</taxon>
        <taxon>Grifolaceae</taxon>
        <taxon>Grifola</taxon>
    </lineage>
</organism>
<dbReference type="GO" id="GO:0051793">
    <property type="term" value="P:medium-chain fatty acid catabolic process"/>
    <property type="evidence" value="ECO:0007669"/>
    <property type="project" value="TreeGrafter"/>
</dbReference>
<dbReference type="GO" id="GO:0047372">
    <property type="term" value="F:monoacylglycerol lipase activity"/>
    <property type="evidence" value="ECO:0007669"/>
    <property type="project" value="TreeGrafter"/>
</dbReference>
<protein>
    <recommendedName>
        <fullName evidence="3">AB hydrolase-1 domain-containing protein</fullName>
    </recommendedName>
</protein>
<dbReference type="Proteomes" id="UP000092993">
    <property type="component" value="Unassembled WGS sequence"/>
</dbReference>
<comment type="similarity">
    <text evidence="1">Belongs to the AB hydrolase superfamily. AB hydrolase 4 family.</text>
</comment>
<reference evidence="4 5" key="1">
    <citation type="submission" date="2016-03" db="EMBL/GenBank/DDBJ databases">
        <title>Whole genome sequencing of Grifola frondosa 9006-11.</title>
        <authorList>
            <person name="Min B."/>
            <person name="Park H."/>
            <person name="Kim J.-G."/>
            <person name="Cho H."/>
            <person name="Oh Y.-L."/>
            <person name="Kong W.-S."/>
            <person name="Choi I.-G."/>
        </authorList>
    </citation>
    <scope>NUCLEOTIDE SEQUENCE [LARGE SCALE GENOMIC DNA]</scope>
    <source>
        <strain evidence="4 5">9006-11</strain>
    </source>
</reference>
<dbReference type="SUPFAM" id="SSF53474">
    <property type="entry name" value="alpha/beta-Hydrolases"/>
    <property type="match status" value="1"/>
</dbReference>
<keyword evidence="5" id="KW-1185">Reference proteome</keyword>
<dbReference type="AlphaFoldDB" id="A0A1C7LQG5"/>
<dbReference type="GO" id="GO:0008126">
    <property type="term" value="F:acetylesterase activity"/>
    <property type="evidence" value="ECO:0007669"/>
    <property type="project" value="TreeGrafter"/>
</dbReference>
<dbReference type="OMA" id="SIECFIP"/>
<evidence type="ECO:0000313" key="5">
    <source>
        <dbReference type="Proteomes" id="UP000092993"/>
    </source>
</evidence>
<dbReference type="Pfam" id="PF00561">
    <property type="entry name" value="Abhydrolase_1"/>
    <property type="match status" value="1"/>
</dbReference>
<keyword evidence="2" id="KW-0472">Membrane</keyword>
<dbReference type="InterPro" id="IPR000073">
    <property type="entry name" value="AB_hydrolase_1"/>
</dbReference>
<dbReference type="OrthoDB" id="5954035at2759"/>
<keyword evidence="2" id="KW-0812">Transmembrane</keyword>
<dbReference type="EMBL" id="LUGG01000027">
    <property type="protein sequence ID" value="OBZ66910.1"/>
    <property type="molecule type" value="Genomic_DNA"/>
</dbReference>
<dbReference type="STRING" id="5627.A0A1C7LQG5"/>
<dbReference type="PANTHER" id="PTHR10794">
    <property type="entry name" value="ABHYDROLASE DOMAIN-CONTAINING PROTEIN"/>
    <property type="match status" value="1"/>
</dbReference>
<evidence type="ECO:0000256" key="1">
    <source>
        <dbReference type="ARBA" id="ARBA00010884"/>
    </source>
</evidence>
<sequence length="483" mass="53030">MAFEPWTSSSGLLVLWVLSSIVFFYAPSVLWMQPRASSPFVELYYSTASAVLSQDPASVADGDASPVTLAQLVKRKVRAFSPEAGFNGVWWLPSGHAQTIYCSVGDFSKVDPIAYERKLLQLIDGGIIAIDVTPPLADQPAHSGERVLLVAHGLTGGSHESYVRAALTRLTASEKSGGLGFRAVVVNYRGCNGCPVRTPKLYHAGSSDDIRPVALWVCRTFPDCSMYGIGFSLGANIMTKYAGEEGEDCPLSGMVVLANVWDFVKGSHHIERGTLANRLLYQNVLGGALRALLQLHQDVFLSAPSPPLSRELLARIFRKWIVSLREYDEMVTAPLYGFKDAADYYYSISSSRFVERIRIPCLAINSLDDPIVGKSNLPLSQVSRSPWVVLAATRSGGHMGWFARSDTGERGVLERWYVRPLEQFFAALLEHGLRKRPVPEIDIDGEGFLRQRGRPAVEFIEIVPGAADTVVSGTKESRLFSGW</sequence>
<evidence type="ECO:0000259" key="3">
    <source>
        <dbReference type="Pfam" id="PF00561"/>
    </source>
</evidence>
<dbReference type="InterPro" id="IPR000952">
    <property type="entry name" value="AB_hydrolase_4_CS"/>
</dbReference>
<evidence type="ECO:0000256" key="2">
    <source>
        <dbReference type="SAM" id="Phobius"/>
    </source>
</evidence>
<dbReference type="GO" id="GO:0051792">
    <property type="term" value="P:medium-chain fatty acid biosynthetic process"/>
    <property type="evidence" value="ECO:0007669"/>
    <property type="project" value="TreeGrafter"/>
</dbReference>
<accession>A0A1C7LQG5</accession>